<keyword evidence="1" id="KW-1133">Transmembrane helix</keyword>
<dbReference type="OrthoDB" id="413379at2759"/>
<organism evidence="2 3">
    <name type="scientific">Symbiodinium natans</name>
    <dbReference type="NCBI Taxonomy" id="878477"/>
    <lineage>
        <taxon>Eukaryota</taxon>
        <taxon>Sar</taxon>
        <taxon>Alveolata</taxon>
        <taxon>Dinophyceae</taxon>
        <taxon>Suessiales</taxon>
        <taxon>Symbiodiniaceae</taxon>
        <taxon>Symbiodinium</taxon>
    </lineage>
</organism>
<comment type="caution">
    <text evidence="2">The sequence shown here is derived from an EMBL/GenBank/DDBJ whole genome shotgun (WGS) entry which is preliminary data.</text>
</comment>
<gene>
    <name evidence="2" type="primary">rluD</name>
    <name evidence="2" type="ORF">SNAT2548_LOCUS13750</name>
</gene>
<proteinExistence type="predicted"/>
<name>A0A812MG89_9DINO</name>
<dbReference type="Proteomes" id="UP000604046">
    <property type="component" value="Unassembled WGS sequence"/>
</dbReference>
<evidence type="ECO:0000313" key="3">
    <source>
        <dbReference type="Proteomes" id="UP000604046"/>
    </source>
</evidence>
<keyword evidence="1" id="KW-0472">Membrane</keyword>
<sequence>MASASDPNNSTEADCEDGDCELNAVVVGNKTFGADAVTEKKGLLTEASAPETQPRFLFSACVMLSILTAYLGGMASMWVLMRSQSSTAIAECKPCFAPESSMRLNSSDAAPASSGSVRLNSSDAAPASYGFVYTEEGTAILEELLRLVRTQGTRQALVRADQLLTNNRHFLDACHPLLHRLGRTLYFEAGKDGLVNVLGSLLSFDEHARRVAASLVSNGSPGLPDSSKPGAAASRQDVELLMVCNAAYLHGAIELFLLKAGIAGNFQAATRFVASHVCQRLGHEFRPPWECYHGVGHGVVQYFRDVNTRQGLQKSLEASLVLRGQHGTLWNGIWMDHFASTTVSGHDADDAQGALSVCTDANAGNGQGQGDCYMYSPTAFLLHRPRSYLEALRWCERGCDGRSRGCLTGCTSGVGMQTFKENLDNLRLVQQVCKAAKSGLASTCMHGAYGYYSFAFGKKVPKQLCQTMEADELKRACAR</sequence>
<reference evidence="2" key="1">
    <citation type="submission" date="2021-02" db="EMBL/GenBank/DDBJ databases">
        <authorList>
            <person name="Dougan E. K."/>
            <person name="Rhodes N."/>
            <person name="Thang M."/>
            <person name="Chan C."/>
        </authorList>
    </citation>
    <scope>NUCLEOTIDE SEQUENCE</scope>
</reference>
<accession>A0A812MG89</accession>
<keyword evidence="3" id="KW-1185">Reference proteome</keyword>
<protein>
    <submittedName>
        <fullName evidence="2">RluD protein</fullName>
    </submittedName>
</protein>
<dbReference type="AlphaFoldDB" id="A0A812MG89"/>
<feature type="transmembrane region" description="Helical" evidence="1">
    <location>
        <begin position="56"/>
        <end position="80"/>
    </location>
</feature>
<evidence type="ECO:0000256" key="1">
    <source>
        <dbReference type="SAM" id="Phobius"/>
    </source>
</evidence>
<keyword evidence="1" id="KW-0812">Transmembrane</keyword>
<dbReference type="EMBL" id="CAJNDS010001502">
    <property type="protein sequence ID" value="CAE7262285.1"/>
    <property type="molecule type" value="Genomic_DNA"/>
</dbReference>
<evidence type="ECO:0000313" key="2">
    <source>
        <dbReference type="EMBL" id="CAE7262285.1"/>
    </source>
</evidence>